<dbReference type="Proteomes" id="UP000823862">
    <property type="component" value="Unassembled WGS sequence"/>
</dbReference>
<comment type="caution">
    <text evidence="2">The sequence shown here is derived from an EMBL/GenBank/DDBJ whole genome shotgun (WGS) entry which is preliminary data.</text>
</comment>
<dbReference type="AlphaFoldDB" id="A0A9D2HSZ6"/>
<feature type="transmembrane region" description="Helical" evidence="1">
    <location>
        <begin position="151"/>
        <end position="172"/>
    </location>
</feature>
<gene>
    <name evidence="2" type="ORF">H9950_01930</name>
</gene>
<name>A0A9D2HSZ6_9BACE</name>
<proteinExistence type="predicted"/>
<keyword evidence="1" id="KW-1133">Transmembrane helix</keyword>
<feature type="transmembrane region" description="Helical" evidence="1">
    <location>
        <begin position="56"/>
        <end position="81"/>
    </location>
</feature>
<evidence type="ECO:0000256" key="1">
    <source>
        <dbReference type="SAM" id="Phobius"/>
    </source>
</evidence>
<organism evidence="2 3">
    <name type="scientific">Candidatus Bacteroides avicola</name>
    <dbReference type="NCBI Taxonomy" id="2838468"/>
    <lineage>
        <taxon>Bacteria</taxon>
        <taxon>Pseudomonadati</taxon>
        <taxon>Bacteroidota</taxon>
        <taxon>Bacteroidia</taxon>
        <taxon>Bacteroidales</taxon>
        <taxon>Bacteroidaceae</taxon>
        <taxon>Bacteroides</taxon>
    </lineage>
</organism>
<evidence type="ECO:0000313" key="3">
    <source>
        <dbReference type="Proteomes" id="UP000823862"/>
    </source>
</evidence>
<protein>
    <submittedName>
        <fullName evidence="2">Uncharacterized protein</fullName>
    </submittedName>
</protein>
<dbReference type="EMBL" id="DWZI01000011">
    <property type="protein sequence ID" value="HJA84955.1"/>
    <property type="molecule type" value="Genomic_DNA"/>
</dbReference>
<keyword evidence="1" id="KW-0812">Transmembrane</keyword>
<sequence>MTQETHFAELQTLKEQFALLSRKLDKQAIINDSILNEAMTRHVSVIEREYRSRFQIALIGAPVLTVVFLLITGFHWGFILLMDAVAATEFLLDRRCYRALAPQRLMTLNMTDAAERAIRYRKLRSLTHRILLIPNIVLTVWTVLIACDYSWNVPILSLCLVVIAVAVEIHVYREKKVNRNLDSLLKHIRELRE</sequence>
<keyword evidence="1" id="KW-0472">Membrane</keyword>
<reference evidence="2" key="2">
    <citation type="submission" date="2021-04" db="EMBL/GenBank/DDBJ databases">
        <authorList>
            <person name="Gilroy R."/>
        </authorList>
    </citation>
    <scope>NUCLEOTIDE SEQUENCE</scope>
    <source>
        <strain evidence="2">ChiHjej12B11-9795</strain>
    </source>
</reference>
<evidence type="ECO:0000313" key="2">
    <source>
        <dbReference type="EMBL" id="HJA84955.1"/>
    </source>
</evidence>
<feature type="transmembrane region" description="Helical" evidence="1">
    <location>
        <begin position="126"/>
        <end position="145"/>
    </location>
</feature>
<reference evidence="2" key="1">
    <citation type="journal article" date="2021" name="PeerJ">
        <title>Extensive microbial diversity within the chicken gut microbiome revealed by metagenomics and culture.</title>
        <authorList>
            <person name="Gilroy R."/>
            <person name="Ravi A."/>
            <person name="Getino M."/>
            <person name="Pursley I."/>
            <person name="Horton D.L."/>
            <person name="Alikhan N.F."/>
            <person name="Baker D."/>
            <person name="Gharbi K."/>
            <person name="Hall N."/>
            <person name="Watson M."/>
            <person name="Adriaenssens E.M."/>
            <person name="Foster-Nyarko E."/>
            <person name="Jarju S."/>
            <person name="Secka A."/>
            <person name="Antonio M."/>
            <person name="Oren A."/>
            <person name="Chaudhuri R.R."/>
            <person name="La Ragione R."/>
            <person name="Hildebrand F."/>
            <person name="Pallen M.J."/>
        </authorList>
    </citation>
    <scope>NUCLEOTIDE SEQUENCE</scope>
    <source>
        <strain evidence="2">ChiHjej12B11-9795</strain>
    </source>
</reference>
<accession>A0A9D2HSZ6</accession>